<organism evidence="5 6">
    <name type="scientific">Tigriopus californicus</name>
    <name type="common">Marine copepod</name>
    <dbReference type="NCBI Taxonomy" id="6832"/>
    <lineage>
        <taxon>Eukaryota</taxon>
        <taxon>Metazoa</taxon>
        <taxon>Ecdysozoa</taxon>
        <taxon>Arthropoda</taxon>
        <taxon>Crustacea</taxon>
        <taxon>Multicrustacea</taxon>
        <taxon>Hexanauplia</taxon>
        <taxon>Copepoda</taxon>
        <taxon>Harpacticoida</taxon>
        <taxon>Harpacticidae</taxon>
        <taxon>Tigriopus</taxon>
    </lineage>
</organism>
<evidence type="ECO:0000256" key="3">
    <source>
        <dbReference type="SAM" id="MobiDB-lite"/>
    </source>
</evidence>
<feature type="region of interest" description="Disordered" evidence="3">
    <location>
        <begin position="481"/>
        <end position="500"/>
    </location>
</feature>
<feature type="coiled-coil region" evidence="2">
    <location>
        <begin position="128"/>
        <end position="155"/>
    </location>
</feature>
<evidence type="ECO:0000313" key="5">
    <source>
        <dbReference type="EMBL" id="TRY75696.1"/>
    </source>
</evidence>
<name>A0A553PDG0_TIGCA</name>
<dbReference type="PANTHER" id="PTHR23166:SF7">
    <property type="entry name" value="LEUCINE ZIPPER PROTEIN 1"/>
    <property type="match status" value="1"/>
</dbReference>
<dbReference type="Proteomes" id="UP000318571">
    <property type="component" value="Chromosome 2"/>
</dbReference>
<keyword evidence="6" id="KW-1185">Reference proteome</keyword>
<feature type="coiled-coil region" evidence="2">
    <location>
        <begin position="247"/>
        <end position="330"/>
    </location>
</feature>
<feature type="compositionally biased region" description="Polar residues" evidence="3">
    <location>
        <begin position="427"/>
        <end position="439"/>
    </location>
</feature>
<evidence type="ECO:0000313" key="6">
    <source>
        <dbReference type="Proteomes" id="UP000318571"/>
    </source>
</evidence>
<accession>A0A553PDG0</accession>
<dbReference type="STRING" id="6832.A0A553PDG0"/>
<dbReference type="Pfam" id="PF09727">
    <property type="entry name" value="CortBP2"/>
    <property type="match status" value="1"/>
</dbReference>
<dbReference type="OMA" id="HRVAMSQ"/>
<comment type="caution">
    <text evidence="5">The sequence shown here is derived from an EMBL/GenBank/DDBJ whole genome shotgun (WGS) entry which is preliminary data.</text>
</comment>
<dbReference type="InterPro" id="IPR050719">
    <property type="entry name" value="Cortactin-Actin_Reg"/>
</dbReference>
<feature type="compositionally biased region" description="Low complexity" evidence="3">
    <location>
        <begin position="484"/>
        <end position="500"/>
    </location>
</feature>
<feature type="domain" description="Cortactin-binding protein-2 N-terminal" evidence="4">
    <location>
        <begin position="32"/>
        <end position="150"/>
    </location>
</feature>
<dbReference type="AlphaFoldDB" id="A0A553PDG0"/>
<evidence type="ECO:0000256" key="2">
    <source>
        <dbReference type="SAM" id="Coils"/>
    </source>
</evidence>
<feature type="region of interest" description="Disordered" evidence="3">
    <location>
        <begin position="164"/>
        <end position="187"/>
    </location>
</feature>
<reference evidence="5 6" key="1">
    <citation type="journal article" date="2018" name="Nat. Ecol. Evol.">
        <title>Genomic signatures of mitonuclear coevolution across populations of Tigriopus californicus.</title>
        <authorList>
            <person name="Barreto F.S."/>
            <person name="Watson E.T."/>
            <person name="Lima T.G."/>
            <person name="Willett C.S."/>
            <person name="Edmands S."/>
            <person name="Li W."/>
            <person name="Burton R.S."/>
        </authorList>
    </citation>
    <scope>NUCLEOTIDE SEQUENCE [LARGE SCALE GENOMIC DNA]</scope>
    <source>
        <strain evidence="5 6">San Diego</strain>
    </source>
</reference>
<evidence type="ECO:0000259" key="4">
    <source>
        <dbReference type="Pfam" id="PF09727"/>
    </source>
</evidence>
<sequence length="500" mass="55715">MSLQNQHTSLDQMQEKITETLSASSQLPEETKRNLLEVLAKLEGELQARDLALCALKSQCLKYVLNHINANQNYLHDPFFALQRDEYPNASAGSNPNDTFHVWLHPNQSVDAKLASLETLSVKQKTAIRKLATLLRDLETQKQNLEIDLDLLRSNRFEAVKAITTQPEPAPKANGNPNEPPPAEEDSANLEDLKQEIERQQQEIESLNKLVKDEREQKMQMILLLVSDRKKIATLYLEEKRRSDELALVLREEKKKTKIMATELEEESKRSLALDQEVEQYIREIKAHREESKVLIKEESRKAAEFEEALRRSRQESEHLRKQLAEAHRVAMSQASVSLPPPPPPVPTQQGPSSNANMNYASLGMGGPGDNSSTYISSQEVYVPAVNKLSSTIKMGPKTKEDLGKLDNSDNGFLMKGRSTRTKALSDHSQYPSSGSGMNTVVKKVPISNTFTGSKIGNAPPPIPPNKPALNLYKSSASALPQYSSVKTVTTSSSSDGTQK</sequence>
<dbReference type="OrthoDB" id="6021133at2759"/>
<proteinExistence type="predicted"/>
<evidence type="ECO:0000256" key="1">
    <source>
        <dbReference type="ARBA" id="ARBA00023054"/>
    </source>
</evidence>
<protein>
    <recommendedName>
        <fullName evidence="4">Cortactin-binding protein-2 N-terminal domain-containing protein</fullName>
    </recommendedName>
</protein>
<dbReference type="EMBL" id="VCGU01000005">
    <property type="protein sequence ID" value="TRY75696.1"/>
    <property type="molecule type" value="Genomic_DNA"/>
</dbReference>
<gene>
    <name evidence="5" type="ORF">TCAL_01636</name>
</gene>
<dbReference type="InterPro" id="IPR019131">
    <property type="entry name" value="Cortactin-binding_p2_N"/>
</dbReference>
<dbReference type="PANTHER" id="PTHR23166">
    <property type="entry name" value="FILAMIN/GPBP-INTERACTING PROTEIN"/>
    <property type="match status" value="1"/>
</dbReference>
<feature type="region of interest" description="Disordered" evidence="3">
    <location>
        <begin position="331"/>
        <end position="353"/>
    </location>
</feature>
<keyword evidence="1 2" id="KW-0175">Coiled coil</keyword>
<feature type="region of interest" description="Disordered" evidence="3">
    <location>
        <begin position="421"/>
        <end position="440"/>
    </location>
</feature>